<dbReference type="Pfam" id="PF12328">
    <property type="entry name" value="Rpp20"/>
    <property type="match status" value="1"/>
</dbReference>
<dbReference type="GO" id="GO:0000172">
    <property type="term" value="C:ribonuclease MRP complex"/>
    <property type="evidence" value="ECO:0007669"/>
    <property type="project" value="InterPro"/>
</dbReference>
<dbReference type="GO" id="GO:0003723">
    <property type="term" value="F:RNA binding"/>
    <property type="evidence" value="ECO:0007669"/>
    <property type="project" value="TreeGrafter"/>
</dbReference>
<dbReference type="KEGG" id="asau:88171915"/>
<evidence type="ECO:0000313" key="4">
    <source>
        <dbReference type="EMBL" id="WPK23606.1"/>
    </source>
</evidence>
<dbReference type="AlphaFoldDB" id="A0AAX4H4V3"/>
<keyword evidence="3" id="KW-0539">Nucleus</keyword>
<evidence type="ECO:0000256" key="1">
    <source>
        <dbReference type="ARBA" id="ARBA00004123"/>
    </source>
</evidence>
<keyword evidence="5" id="KW-1185">Reference proteome</keyword>
<dbReference type="InterPro" id="IPR036882">
    <property type="entry name" value="Alba-like_dom_sf"/>
</dbReference>
<dbReference type="PANTHER" id="PTHR28256:SF1">
    <property type="entry name" value="RIBONUCLEASES P_MRP PROTEIN SUBUNIT POP7"/>
    <property type="match status" value="1"/>
</dbReference>
<keyword evidence="2" id="KW-0819">tRNA processing</keyword>
<accession>A0AAX4H4V3</accession>
<dbReference type="Gene3D" id="3.30.110.20">
    <property type="entry name" value="Alba-like domain"/>
    <property type="match status" value="1"/>
</dbReference>
<dbReference type="GO" id="GO:0000294">
    <property type="term" value="P:nuclear-transcribed mRNA catabolic process, RNase MRP-dependent"/>
    <property type="evidence" value="ECO:0007669"/>
    <property type="project" value="TreeGrafter"/>
</dbReference>
<dbReference type="RefSeq" id="XP_062875992.1">
    <property type="nucleotide sequence ID" value="XM_063019922.1"/>
</dbReference>
<dbReference type="InterPro" id="IPR020241">
    <property type="entry name" value="RNase_P/MRP_Pop7_fungi"/>
</dbReference>
<dbReference type="SUPFAM" id="SSF82704">
    <property type="entry name" value="AlbA-like"/>
    <property type="match status" value="1"/>
</dbReference>
<dbReference type="GO" id="GO:0005655">
    <property type="term" value="C:nucleolar ribonuclease P complex"/>
    <property type="evidence" value="ECO:0007669"/>
    <property type="project" value="InterPro"/>
</dbReference>
<comment type="subcellular location">
    <subcellularLocation>
        <location evidence="1">Nucleus</location>
    </subcellularLocation>
</comment>
<dbReference type="EMBL" id="CP138894">
    <property type="protein sequence ID" value="WPK23606.1"/>
    <property type="molecule type" value="Genomic_DNA"/>
</dbReference>
<dbReference type="GeneID" id="88171915"/>
<dbReference type="PANTHER" id="PTHR28256">
    <property type="entry name" value="RIBONUCLEASES P/MRP PROTEIN SUBUNIT POP7"/>
    <property type="match status" value="1"/>
</dbReference>
<dbReference type="InterPro" id="IPR014612">
    <property type="entry name" value="Pop7/Rpp20"/>
</dbReference>
<evidence type="ECO:0000256" key="3">
    <source>
        <dbReference type="ARBA" id="ARBA00023242"/>
    </source>
</evidence>
<protein>
    <submittedName>
        <fullName evidence="4">Uncharacterized protein</fullName>
    </submittedName>
</protein>
<gene>
    <name evidence="4" type="ORF">PUMCH_000847</name>
</gene>
<dbReference type="GO" id="GO:0001682">
    <property type="term" value="P:tRNA 5'-leader removal"/>
    <property type="evidence" value="ECO:0007669"/>
    <property type="project" value="InterPro"/>
</dbReference>
<sequence>MHPDRPLLIKSTTPFISALKHIDRSLEKLDPLLRRITNPARPSYNEFKDYKYVLVKGMGKCIPKTISIALYYRTKRGYRVDISTGTDQVLDTVETGEVIETREGPEKQMKHQKRDASYVVAKIWFK</sequence>
<dbReference type="GO" id="GO:0004526">
    <property type="term" value="F:ribonuclease P activity"/>
    <property type="evidence" value="ECO:0007669"/>
    <property type="project" value="TreeGrafter"/>
</dbReference>
<proteinExistence type="predicted"/>
<dbReference type="GO" id="GO:0006364">
    <property type="term" value="P:rRNA processing"/>
    <property type="evidence" value="ECO:0007669"/>
    <property type="project" value="TreeGrafter"/>
</dbReference>
<dbReference type="GO" id="GO:0034965">
    <property type="term" value="P:intronic box C/D snoRNA processing"/>
    <property type="evidence" value="ECO:0007669"/>
    <property type="project" value="TreeGrafter"/>
</dbReference>
<evidence type="ECO:0000313" key="5">
    <source>
        <dbReference type="Proteomes" id="UP001338582"/>
    </source>
</evidence>
<organism evidence="4 5">
    <name type="scientific">Australozyma saopauloensis</name>
    <dbReference type="NCBI Taxonomy" id="291208"/>
    <lineage>
        <taxon>Eukaryota</taxon>
        <taxon>Fungi</taxon>
        <taxon>Dikarya</taxon>
        <taxon>Ascomycota</taxon>
        <taxon>Saccharomycotina</taxon>
        <taxon>Pichiomycetes</taxon>
        <taxon>Metschnikowiaceae</taxon>
        <taxon>Australozyma</taxon>
    </lineage>
</organism>
<reference evidence="4 5" key="1">
    <citation type="submission" date="2023-10" db="EMBL/GenBank/DDBJ databases">
        <title>Draft Genome Sequence of Candida saopaulonensis from a very Premature Infant with Sepsis.</title>
        <authorList>
            <person name="Ning Y."/>
            <person name="Dai R."/>
            <person name="Xiao M."/>
            <person name="Xu Y."/>
            <person name="Yan Q."/>
            <person name="Zhang L."/>
        </authorList>
    </citation>
    <scope>NUCLEOTIDE SEQUENCE [LARGE SCALE GENOMIC DNA]</scope>
    <source>
        <strain evidence="4 5">19XY460</strain>
    </source>
</reference>
<evidence type="ECO:0000256" key="2">
    <source>
        <dbReference type="ARBA" id="ARBA00022694"/>
    </source>
</evidence>
<dbReference type="GO" id="GO:0000171">
    <property type="term" value="F:ribonuclease MRP activity"/>
    <property type="evidence" value="ECO:0007669"/>
    <property type="project" value="TreeGrafter"/>
</dbReference>
<dbReference type="Proteomes" id="UP001338582">
    <property type="component" value="Chromosome 1"/>
</dbReference>
<name>A0AAX4H4V3_9ASCO</name>